<dbReference type="InterPro" id="IPR027246">
    <property type="entry name" value="Porin_Euk/Tom40"/>
</dbReference>
<evidence type="ECO:0000256" key="4">
    <source>
        <dbReference type="ARBA" id="ARBA00022452"/>
    </source>
</evidence>
<sequence>MEGVRLTVNKSLSNHFPVNHTVALGTIRESNYHFRVTYVGTEQLSPTEAFPGLVGDMDNSGNLNAQVIHQLGPALGPRRPSRPSSQFVNWQVDGEYGVLTSQQLSLSGTQPSGGSKNPRGPRPPKHPLGGELVYPPRPGEEGTVTSPTGKYMWNWLATVTLGQAGMHGTYYHKASGQLHVGVEFEASTRMQDMSVSFGYQLDLPKANTFSKAPWTAPGSWAPRRRRTARPCP</sequence>
<evidence type="ECO:0000313" key="11">
    <source>
        <dbReference type="EMBL" id="ELK37146.1"/>
    </source>
</evidence>
<accession>L5MFH3</accession>
<keyword evidence="6" id="KW-1000">Mitochondrion outer membrane</keyword>
<evidence type="ECO:0000256" key="8">
    <source>
        <dbReference type="ARBA" id="ARBA00023128"/>
    </source>
</evidence>
<evidence type="ECO:0000256" key="3">
    <source>
        <dbReference type="ARBA" id="ARBA00022448"/>
    </source>
</evidence>
<feature type="region of interest" description="Disordered" evidence="10">
    <location>
        <begin position="212"/>
        <end position="232"/>
    </location>
</feature>
<gene>
    <name evidence="11" type="ORF">MDA_GLEAN10016474</name>
</gene>
<evidence type="ECO:0000313" key="12">
    <source>
        <dbReference type="Proteomes" id="UP000010556"/>
    </source>
</evidence>
<feature type="compositionally biased region" description="Polar residues" evidence="10">
    <location>
        <begin position="105"/>
        <end position="115"/>
    </location>
</feature>
<keyword evidence="11" id="KW-0675">Receptor</keyword>
<organism evidence="11 12">
    <name type="scientific">Myotis davidii</name>
    <name type="common">David's myotis</name>
    <dbReference type="NCBI Taxonomy" id="225400"/>
    <lineage>
        <taxon>Eukaryota</taxon>
        <taxon>Metazoa</taxon>
        <taxon>Chordata</taxon>
        <taxon>Craniata</taxon>
        <taxon>Vertebrata</taxon>
        <taxon>Euteleostomi</taxon>
        <taxon>Mammalia</taxon>
        <taxon>Eutheria</taxon>
        <taxon>Laurasiatheria</taxon>
        <taxon>Chiroptera</taxon>
        <taxon>Yangochiroptera</taxon>
        <taxon>Vespertilionidae</taxon>
        <taxon>Myotis</taxon>
    </lineage>
</organism>
<comment type="similarity">
    <text evidence="2">Belongs to the Tom40 family.</text>
</comment>
<dbReference type="AlphaFoldDB" id="L5MFH3"/>
<feature type="region of interest" description="Disordered" evidence="10">
    <location>
        <begin position="105"/>
        <end position="143"/>
    </location>
</feature>
<keyword evidence="9" id="KW-0472">Membrane</keyword>
<dbReference type="Proteomes" id="UP000010556">
    <property type="component" value="Unassembled WGS sequence"/>
</dbReference>
<keyword evidence="4" id="KW-1134">Transmembrane beta strand</keyword>
<proteinExistence type="inferred from homology"/>
<feature type="compositionally biased region" description="Basic residues" evidence="10">
    <location>
        <begin position="222"/>
        <end position="232"/>
    </location>
</feature>
<keyword evidence="7" id="KW-0653">Protein transport</keyword>
<evidence type="ECO:0000256" key="5">
    <source>
        <dbReference type="ARBA" id="ARBA00022692"/>
    </source>
</evidence>
<evidence type="ECO:0000256" key="1">
    <source>
        <dbReference type="ARBA" id="ARBA00004374"/>
    </source>
</evidence>
<dbReference type="GO" id="GO:0030150">
    <property type="term" value="P:protein import into mitochondrial matrix"/>
    <property type="evidence" value="ECO:0007669"/>
    <property type="project" value="InterPro"/>
</dbReference>
<dbReference type="GO" id="GO:0005741">
    <property type="term" value="C:mitochondrial outer membrane"/>
    <property type="evidence" value="ECO:0007669"/>
    <property type="project" value="UniProtKB-SubCell"/>
</dbReference>
<dbReference type="EMBL" id="KB100891">
    <property type="protein sequence ID" value="ELK37146.1"/>
    <property type="molecule type" value="Genomic_DNA"/>
</dbReference>
<evidence type="ECO:0000256" key="10">
    <source>
        <dbReference type="SAM" id="MobiDB-lite"/>
    </source>
</evidence>
<dbReference type="GO" id="GO:0008320">
    <property type="term" value="F:protein transmembrane transporter activity"/>
    <property type="evidence" value="ECO:0007669"/>
    <property type="project" value="InterPro"/>
</dbReference>
<name>L5MFH3_MYODS</name>
<evidence type="ECO:0000256" key="6">
    <source>
        <dbReference type="ARBA" id="ARBA00022787"/>
    </source>
</evidence>
<keyword evidence="12" id="KW-1185">Reference proteome</keyword>
<dbReference type="PANTHER" id="PTHR10802">
    <property type="entry name" value="MITOCHONDRIAL IMPORT RECEPTOR SUBUNIT TOM40"/>
    <property type="match status" value="1"/>
</dbReference>
<dbReference type="Gene3D" id="2.40.160.10">
    <property type="entry name" value="Porin"/>
    <property type="match status" value="1"/>
</dbReference>
<keyword evidence="8" id="KW-0496">Mitochondrion</keyword>
<dbReference type="InterPro" id="IPR023614">
    <property type="entry name" value="Porin_dom_sf"/>
</dbReference>
<protein>
    <submittedName>
        <fullName evidence="11">Mitochondrial import receptor subunit TOM40 like protein</fullName>
    </submittedName>
</protein>
<dbReference type="Pfam" id="PF01459">
    <property type="entry name" value="Porin_3"/>
    <property type="match status" value="2"/>
</dbReference>
<dbReference type="InterPro" id="IPR037930">
    <property type="entry name" value="Tom40"/>
</dbReference>
<keyword evidence="5" id="KW-0812">Transmembrane</keyword>
<keyword evidence="3" id="KW-0813">Transport</keyword>
<comment type="subcellular location">
    <subcellularLocation>
        <location evidence="1">Mitochondrion outer membrane</location>
        <topology evidence="1">Multi-pass membrane protein</topology>
    </subcellularLocation>
</comment>
<evidence type="ECO:0000256" key="9">
    <source>
        <dbReference type="ARBA" id="ARBA00023136"/>
    </source>
</evidence>
<evidence type="ECO:0000256" key="7">
    <source>
        <dbReference type="ARBA" id="ARBA00022927"/>
    </source>
</evidence>
<evidence type="ECO:0000256" key="2">
    <source>
        <dbReference type="ARBA" id="ARBA00010510"/>
    </source>
</evidence>
<reference evidence="12" key="1">
    <citation type="journal article" date="2013" name="Science">
        <title>Comparative analysis of bat genomes provides insight into the evolution of flight and immunity.</title>
        <authorList>
            <person name="Zhang G."/>
            <person name="Cowled C."/>
            <person name="Shi Z."/>
            <person name="Huang Z."/>
            <person name="Bishop-Lilly K.A."/>
            <person name="Fang X."/>
            <person name="Wynne J.W."/>
            <person name="Xiong Z."/>
            <person name="Baker M.L."/>
            <person name="Zhao W."/>
            <person name="Tachedjian M."/>
            <person name="Zhu Y."/>
            <person name="Zhou P."/>
            <person name="Jiang X."/>
            <person name="Ng J."/>
            <person name="Yang L."/>
            <person name="Wu L."/>
            <person name="Xiao J."/>
            <person name="Feng Y."/>
            <person name="Chen Y."/>
            <person name="Sun X."/>
            <person name="Zhang Y."/>
            <person name="Marsh G.A."/>
            <person name="Crameri G."/>
            <person name="Broder C.C."/>
            <person name="Frey K.G."/>
            <person name="Wang L.F."/>
            <person name="Wang J."/>
        </authorList>
    </citation>
    <scope>NUCLEOTIDE SEQUENCE [LARGE SCALE GENOMIC DNA]</scope>
</reference>